<dbReference type="GO" id="GO:0005524">
    <property type="term" value="F:ATP binding"/>
    <property type="evidence" value="ECO:0007669"/>
    <property type="project" value="InterPro"/>
</dbReference>
<evidence type="ECO:0000256" key="3">
    <source>
        <dbReference type="RuleBase" id="RU000418"/>
    </source>
</evidence>
<dbReference type="GO" id="GO:0042026">
    <property type="term" value="P:protein refolding"/>
    <property type="evidence" value="ECO:0007669"/>
    <property type="project" value="InterPro"/>
</dbReference>
<dbReference type="InterPro" id="IPR001844">
    <property type="entry name" value="Cpn60/GroEL"/>
</dbReference>
<keyword evidence="2" id="KW-0143">Chaperone</keyword>
<dbReference type="PANTHER" id="PTHR45633">
    <property type="entry name" value="60 KDA HEAT SHOCK PROTEIN, MITOCHONDRIAL"/>
    <property type="match status" value="1"/>
</dbReference>
<proteinExistence type="inferred from homology"/>
<dbReference type="PRINTS" id="PR00298">
    <property type="entry name" value="CHAPERONIN60"/>
</dbReference>
<comment type="similarity">
    <text evidence="1 3">Belongs to the chaperonin (HSP60) family.</text>
</comment>
<dbReference type="Gene3D" id="1.10.560.10">
    <property type="entry name" value="GroEL-like equatorial domain"/>
    <property type="match status" value="1"/>
</dbReference>
<dbReference type="Proteomes" id="UP000268535">
    <property type="component" value="Unassembled WGS sequence"/>
</dbReference>
<sequence length="171" mass="18078">RGYAGHKEIEFGDAGRQRLARGVDILAKSVAVTLGPKGRNVLIEQPYGSPKITKDGVTVAKSIVLEDKFENLGARLVQDVANKTNEVAGDGTTTATVLTRAIFNEGLKSVAAGVNPMDLRKGVQLAVEKVVGFLNANKRIITTSEEIAQVATISANGDRHVGQLIAAAMEK</sequence>
<dbReference type="Pfam" id="PF00118">
    <property type="entry name" value="Cpn60_TCP1"/>
    <property type="match status" value="1"/>
</dbReference>
<feature type="non-terminal residue" evidence="4">
    <location>
        <position position="171"/>
    </location>
</feature>
<reference evidence="5" key="1">
    <citation type="journal article" date="2018" name="Nat. Microbiol.">
        <title>Leveraging single-cell genomics to expand the fungal tree of life.</title>
        <authorList>
            <person name="Ahrendt S.R."/>
            <person name="Quandt C.A."/>
            <person name="Ciobanu D."/>
            <person name="Clum A."/>
            <person name="Salamov A."/>
            <person name="Andreopoulos B."/>
            <person name="Cheng J.F."/>
            <person name="Woyke T."/>
            <person name="Pelin A."/>
            <person name="Henrissat B."/>
            <person name="Reynolds N.K."/>
            <person name="Benny G.L."/>
            <person name="Smith M.E."/>
            <person name="James T.Y."/>
            <person name="Grigoriev I.V."/>
        </authorList>
    </citation>
    <scope>NUCLEOTIDE SEQUENCE [LARGE SCALE GENOMIC DNA]</scope>
    <source>
        <strain evidence="5">ATCC 52028</strain>
    </source>
</reference>
<name>A0A4P9WSR9_9FUNG</name>
<feature type="non-terminal residue" evidence="4">
    <location>
        <position position="1"/>
    </location>
</feature>
<dbReference type="AlphaFoldDB" id="A0A4P9WSR9"/>
<evidence type="ECO:0000313" key="5">
    <source>
        <dbReference type="Proteomes" id="UP000268535"/>
    </source>
</evidence>
<evidence type="ECO:0000256" key="1">
    <source>
        <dbReference type="ARBA" id="ARBA00006607"/>
    </source>
</evidence>
<dbReference type="SUPFAM" id="SSF48592">
    <property type="entry name" value="GroEL equatorial domain-like"/>
    <property type="match status" value="1"/>
</dbReference>
<gene>
    <name evidence="4" type="ORF">CAUPRSCDRAFT_13042</name>
</gene>
<dbReference type="InterPro" id="IPR002423">
    <property type="entry name" value="Cpn60/GroEL/TCP-1"/>
</dbReference>
<dbReference type="GO" id="GO:0140662">
    <property type="term" value="F:ATP-dependent protein folding chaperone"/>
    <property type="evidence" value="ECO:0007669"/>
    <property type="project" value="InterPro"/>
</dbReference>
<evidence type="ECO:0000313" key="4">
    <source>
        <dbReference type="EMBL" id="RKO95243.1"/>
    </source>
</evidence>
<dbReference type="InterPro" id="IPR027413">
    <property type="entry name" value="GROEL-like_equatorial_sf"/>
</dbReference>
<organism evidence="4 5">
    <name type="scientific">Caulochytrium protostelioides</name>
    <dbReference type="NCBI Taxonomy" id="1555241"/>
    <lineage>
        <taxon>Eukaryota</taxon>
        <taxon>Fungi</taxon>
        <taxon>Fungi incertae sedis</taxon>
        <taxon>Chytridiomycota</taxon>
        <taxon>Chytridiomycota incertae sedis</taxon>
        <taxon>Chytridiomycetes</taxon>
        <taxon>Caulochytriales</taxon>
        <taxon>Caulochytriaceae</taxon>
        <taxon>Caulochytrium</taxon>
    </lineage>
</organism>
<protein>
    <submittedName>
        <fullName evidence="4">Chaperonin Cpn60/TCP-1</fullName>
    </submittedName>
</protein>
<evidence type="ECO:0000256" key="2">
    <source>
        <dbReference type="ARBA" id="ARBA00023186"/>
    </source>
</evidence>
<accession>A0A4P9WSR9</accession>
<dbReference type="EMBL" id="ML012405">
    <property type="protein sequence ID" value="RKO95243.1"/>
    <property type="molecule type" value="Genomic_DNA"/>
</dbReference>